<name>A0A3M7PIZ3_BRAPC</name>
<dbReference type="AlphaFoldDB" id="A0A3M7PIZ3"/>
<feature type="compositionally biased region" description="Basic and acidic residues" evidence="1">
    <location>
        <begin position="12"/>
        <end position="27"/>
    </location>
</feature>
<dbReference type="EMBL" id="REGN01010606">
    <property type="protein sequence ID" value="RMZ98704.1"/>
    <property type="molecule type" value="Genomic_DNA"/>
</dbReference>
<sequence length="146" mass="16320">MGSSWFGARKITLPDKKNPKPTERNRSGESYSRKAQIVRRKWLPNRKTDPSPSRGIHLYPDSQISVSLDTLLGALVGRGRGLESVKKLQKISKNVLTEIHSSNVMNPSTHSKPFQFGLGLGHTTSINLITPAMLLLRDQTIKEKTF</sequence>
<keyword evidence="3" id="KW-1185">Reference proteome</keyword>
<protein>
    <submittedName>
        <fullName evidence="2">Uncharacterized protein</fullName>
    </submittedName>
</protein>
<reference evidence="2 3" key="1">
    <citation type="journal article" date="2018" name="Sci. Rep.">
        <title>Genomic signatures of local adaptation to the degree of environmental predictability in rotifers.</title>
        <authorList>
            <person name="Franch-Gras L."/>
            <person name="Hahn C."/>
            <person name="Garcia-Roger E.M."/>
            <person name="Carmona M.J."/>
            <person name="Serra M."/>
            <person name="Gomez A."/>
        </authorList>
    </citation>
    <scope>NUCLEOTIDE SEQUENCE [LARGE SCALE GENOMIC DNA]</scope>
    <source>
        <strain evidence="2">HYR1</strain>
    </source>
</reference>
<organism evidence="2 3">
    <name type="scientific">Brachionus plicatilis</name>
    <name type="common">Marine rotifer</name>
    <name type="synonym">Brachionus muelleri</name>
    <dbReference type="NCBI Taxonomy" id="10195"/>
    <lineage>
        <taxon>Eukaryota</taxon>
        <taxon>Metazoa</taxon>
        <taxon>Spiralia</taxon>
        <taxon>Gnathifera</taxon>
        <taxon>Rotifera</taxon>
        <taxon>Eurotatoria</taxon>
        <taxon>Monogononta</taxon>
        <taxon>Pseudotrocha</taxon>
        <taxon>Ploima</taxon>
        <taxon>Brachionidae</taxon>
        <taxon>Brachionus</taxon>
    </lineage>
</organism>
<comment type="caution">
    <text evidence="2">The sequence shown here is derived from an EMBL/GenBank/DDBJ whole genome shotgun (WGS) entry which is preliminary data.</text>
</comment>
<evidence type="ECO:0000256" key="1">
    <source>
        <dbReference type="SAM" id="MobiDB-lite"/>
    </source>
</evidence>
<evidence type="ECO:0000313" key="3">
    <source>
        <dbReference type="Proteomes" id="UP000276133"/>
    </source>
</evidence>
<dbReference type="Proteomes" id="UP000276133">
    <property type="component" value="Unassembled WGS sequence"/>
</dbReference>
<gene>
    <name evidence="2" type="ORF">BpHYR1_020170</name>
</gene>
<evidence type="ECO:0000313" key="2">
    <source>
        <dbReference type="EMBL" id="RMZ98704.1"/>
    </source>
</evidence>
<accession>A0A3M7PIZ3</accession>
<proteinExistence type="predicted"/>
<feature type="region of interest" description="Disordered" evidence="1">
    <location>
        <begin position="1"/>
        <end position="56"/>
    </location>
</feature>